<feature type="compositionally biased region" description="Basic and acidic residues" evidence="1">
    <location>
        <begin position="79"/>
        <end position="95"/>
    </location>
</feature>
<name>A0A2G8LRS7_STIJA</name>
<evidence type="ECO:0000256" key="1">
    <source>
        <dbReference type="SAM" id="MobiDB-lite"/>
    </source>
</evidence>
<sequence>MQESGNGRSVGSDQNTNEKQVASFEYNHGKRIGGGPIRFPGVQKPFRQGPNQGMGPKALNALMEVTIPNPAALFHKFNEKTEGESKSGSVRKEVPTEATGRQSKNRKGGIMADPQSEIKKGGIPADTQTENKEGKIMVDPQTDEDVRGRGKPSEQFQGGKDRVKTQRMNRLEEIMVDAPSQAGLG</sequence>
<feature type="region of interest" description="Disordered" evidence="1">
    <location>
        <begin position="1"/>
        <end position="56"/>
    </location>
</feature>
<comment type="caution">
    <text evidence="2">The sequence shown here is derived from an EMBL/GenBank/DDBJ whole genome shotgun (WGS) entry which is preliminary data.</text>
</comment>
<feature type="compositionally biased region" description="Polar residues" evidence="1">
    <location>
        <begin position="1"/>
        <end position="20"/>
    </location>
</feature>
<proteinExistence type="predicted"/>
<accession>A0A2G8LRS7</accession>
<dbReference type="Proteomes" id="UP000230750">
    <property type="component" value="Unassembled WGS sequence"/>
</dbReference>
<protein>
    <submittedName>
        <fullName evidence="2">Uncharacterized protein</fullName>
    </submittedName>
</protein>
<keyword evidence="3" id="KW-1185">Reference proteome</keyword>
<evidence type="ECO:0000313" key="3">
    <source>
        <dbReference type="Proteomes" id="UP000230750"/>
    </source>
</evidence>
<dbReference type="AlphaFoldDB" id="A0A2G8LRS7"/>
<gene>
    <name evidence="2" type="ORF">BSL78_00166</name>
</gene>
<evidence type="ECO:0000313" key="2">
    <source>
        <dbReference type="EMBL" id="PIK62931.1"/>
    </source>
</evidence>
<dbReference type="EMBL" id="MRZV01000003">
    <property type="protein sequence ID" value="PIK62931.1"/>
    <property type="molecule type" value="Genomic_DNA"/>
</dbReference>
<organism evidence="2 3">
    <name type="scientific">Stichopus japonicus</name>
    <name type="common">Sea cucumber</name>
    <dbReference type="NCBI Taxonomy" id="307972"/>
    <lineage>
        <taxon>Eukaryota</taxon>
        <taxon>Metazoa</taxon>
        <taxon>Echinodermata</taxon>
        <taxon>Eleutherozoa</taxon>
        <taxon>Echinozoa</taxon>
        <taxon>Holothuroidea</taxon>
        <taxon>Aspidochirotacea</taxon>
        <taxon>Aspidochirotida</taxon>
        <taxon>Stichopodidae</taxon>
        <taxon>Apostichopus</taxon>
    </lineage>
</organism>
<feature type="region of interest" description="Disordered" evidence="1">
    <location>
        <begin position="79"/>
        <end position="163"/>
    </location>
</feature>
<reference evidence="2 3" key="1">
    <citation type="journal article" date="2017" name="PLoS Biol.">
        <title>The sea cucumber genome provides insights into morphological evolution and visceral regeneration.</title>
        <authorList>
            <person name="Zhang X."/>
            <person name="Sun L."/>
            <person name="Yuan J."/>
            <person name="Sun Y."/>
            <person name="Gao Y."/>
            <person name="Zhang L."/>
            <person name="Li S."/>
            <person name="Dai H."/>
            <person name="Hamel J.F."/>
            <person name="Liu C."/>
            <person name="Yu Y."/>
            <person name="Liu S."/>
            <person name="Lin W."/>
            <person name="Guo K."/>
            <person name="Jin S."/>
            <person name="Xu P."/>
            <person name="Storey K.B."/>
            <person name="Huan P."/>
            <person name="Zhang T."/>
            <person name="Zhou Y."/>
            <person name="Zhang J."/>
            <person name="Lin C."/>
            <person name="Li X."/>
            <person name="Xing L."/>
            <person name="Huo D."/>
            <person name="Sun M."/>
            <person name="Wang L."/>
            <person name="Mercier A."/>
            <person name="Li F."/>
            <person name="Yang H."/>
            <person name="Xiang J."/>
        </authorList>
    </citation>
    <scope>NUCLEOTIDE SEQUENCE [LARGE SCALE GENOMIC DNA]</scope>
    <source>
        <strain evidence="2">Shaxun</strain>
        <tissue evidence="2">Muscle</tissue>
    </source>
</reference>